<proteinExistence type="predicted"/>
<accession>A0A1N6RYE0</accession>
<dbReference type="AlphaFoldDB" id="A0A1N6RYE0"/>
<dbReference type="SUPFAM" id="SSF141371">
    <property type="entry name" value="PilZ domain-like"/>
    <property type="match status" value="1"/>
</dbReference>
<evidence type="ECO:0000313" key="1">
    <source>
        <dbReference type="EMBL" id="SIQ33797.1"/>
    </source>
</evidence>
<evidence type="ECO:0008006" key="3">
    <source>
        <dbReference type="Google" id="ProtNLM"/>
    </source>
</evidence>
<sequence>MVLTAVSGDRRRHSRTPLYWHIRVWHESFGEKDAHTRDVSAVGVYVELRELVRLPVGTRLKAQIQGLPSPAPVLEMEIQRTDERGAGLLFILDDARG</sequence>
<evidence type="ECO:0000313" key="2">
    <source>
        <dbReference type="Proteomes" id="UP000186079"/>
    </source>
</evidence>
<dbReference type="Gene3D" id="2.40.10.220">
    <property type="entry name" value="predicted glycosyltransferase like domains"/>
    <property type="match status" value="1"/>
</dbReference>
<protein>
    <recommendedName>
        <fullName evidence="3">PilZ domain-containing protein</fullName>
    </recommendedName>
</protein>
<reference evidence="1 2" key="1">
    <citation type="submission" date="2017-01" db="EMBL/GenBank/DDBJ databases">
        <authorList>
            <person name="Mah S.A."/>
            <person name="Swanson W.J."/>
            <person name="Moy G.W."/>
            <person name="Vacquier V.D."/>
        </authorList>
    </citation>
    <scope>NUCLEOTIDE SEQUENCE [LARGE SCALE GENOMIC DNA]</scope>
    <source>
        <strain evidence="1 2">ATCC 29606</strain>
    </source>
</reference>
<gene>
    <name evidence="1" type="ORF">SAMN05421672_105109</name>
</gene>
<dbReference type="Proteomes" id="UP000186079">
    <property type="component" value="Unassembled WGS sequence"/>
</dbReference>
<name>A0A1N6RYE0_9PSED</name>
<organism evidence="1 2">
    <name type="scientific">Pseudomonas flexibilis</name>
    <dbReference type="NCBI Taxonomy" id="706570"/>
    <lineage>
        <taxon>Bacteria</taxon>
        <taxon>Pseudomonadati</taxon>
        <taxon>Pseudomonadota</taxon>
        <taxon>Gammaproteobacteria</taxon>
        <taxon>Pseudomonadales</taxon>
        <taxon>Pseudomonadaceae</taxon>
        <taxon>Pseudomonas</taxon>
    </lineage>
</organism>
<dbReference type="EMBL" id="FTMC01000005">
    <property type="protein sequence ID" value="SIQ33797.1"/>
    <property type="molecule type" value="Genomic_DNA"/>
</dbReference>